<comment type="caution">
    <text evidence="2">The sequence shown here is derived from an EMBL/GenBank/DDBJ whole genome shotgun (WGS) entry which is preliminary data.</text>
</comment>
<evidence type="ECO:0000256" key="1">
    <source>
        <dbReference type="SAM" id="MobiDB-lite"/>
    </source>
</evidence>
<protein>
    <submittedName>
        <fullName evidence="2">Uncharacterized protein</fullName>
    </submittedName>
</protein>
<name>A0A8H3IZ58_9LECA</name>
<feature type="region of interest" description="Disordered" evidence="1">
    <location>
        <begin position="213"/>
        <end position="234"/>
    </location>
</feature>
<feature type="compositionally biased region" description="Polar residues" evidence="1">
    <location>
        <begin position="287"/>
        <end position="301"/>
    </location>
</feature>
<dbReference type="AlphaFoldDB" id="A0A8H3IZ58"/>
<evidence type="ECO:0000313" key="3">
    <source>
        <dbReference type="Proteomes" id="UP000664521"/>
    </source>
</evidence>
<organism evidence="2 3">
    <name type="scientific">Heterodermia speciosa</name>
    <dbReference type="NCBI Taxonomy" id="116794"/>
    <lineage>
        <taxon>Eukaryota</taxon>
        <taxon>Fungi</taxon>
        <taxon>Dikarya</taxon>
        <taxon>Ascomycota</taxon>
        <taxon>Pezizomycotina</taxon>
        <taxon>Lecanoromycetes</taxon>
        <taxon>OSLEUM clade</taxon>
        <taxon>Lecanoromycetidae</taxon>
        <taxon>Caliciales</taxon>
        <taxon>Physciaceae</taxon>
        <taxon>Heterodermia</taxon>
    </lineage>
</organism>
<evidence type="ECO:0000313" key="2">
    <source>
        <dbReference type="EMBL" id="CAF9935810.1"/>
    </source>
</evidence>
<proteinExistence type="predicted"/>
<feature type="region of interest" description="Disordered" evidence="1">
    <location>
        <begin position="257"/>
        <end position="301"/>
    </location>
</feature>
<dbReference type="EMBL" id="CAJPDS010000086">
    <property type="protein sequence ID" value="CAF9935810.1"/>
    <property type="molecule type" value="Genomic_DNA"/>
</dbReference>
<gene>
    <name evidence="2" type="ORF">HETSPECPRED_009906</name>
</gene>
<reference evidence="2" key="1">
    <citation type="submission" date="2021-03" db="EMBL/GenBank/DDBJ databases">
        <authorList>
            <person name="Tagirdzhanova G."/>
        </authorList>
    </citation>
    <scope>NUCLEOTIDE SEQUENCE</scope>
</reference>
<keyword evidence="3" id="KW-1185">Reference proteome</keyword>
<dbReference type="Proteomes" id="UP000664521">
    <property type="component" value="Unassembled WGS sequence"/>
</dbReference>
<accession>A0A8H3IZ58</accession>
<sequence length="301" mass="33256">MSPSNASKAVPDKKVPDVVYLVNVSELKNAPGSTETPAGREIWHFVEADLFTLNTLSNKGSATKIPLPKGLPENWDWTGKMFDAVIHPEVVTLRIGLIDKSDAIPADKCCRQHNNSTPNKPDAGKDPLPVGYAGFYANDPNPPKKLPSWGIFVPVFRPLINLPIIHRDGRLAGKDSEKIYRVAYYISTAARPSHHADHVKTLLAAQKKFLLSSDEVDQPPSHIEEPDTDEHGDWINKESIASHDDLLENYEKKNVDARWDGTIYEDPSAVQQTKNEDDPNPSAAKATENQNDTPSEIPSSD</sequence>
<feature type="compositionally biased region" description="Basic and acidic residues" evidence="1">
    <location>
        <begin position="222"/>
        <end position="234"/>
    </location>
</feature>